<evidence type="ECO:0000313" key="2">
    <source>
        <dbReference type="EMBL" id="KAG2216089.1"/>
    </source>
</evidence>
<name>A0A8H7S3I0_9FUNG</name>
<evidence type="ECO:0000313" key="6">
    <source>
        <dbReference type="EMBL" id="KAG2222010.1"/>
    </source>
</evidence>
<feature type="region of interest" description="Disordered" evidence="1">
    <location>
        <begin position="26"/>
        <end position="66"/>
    </location>
</feature>
<feature type="compositionally biased region" description="Acidic residues" evidence="1">
    <location>
        <begin position="35"/>
        <end position="47"/>
    </location>
</feature>
<reference evidence="6 7" key="1">
    <citation type="submission" date="2020-12" db="EMBL/GenBank/DDBJ databases">
        <title>Metabolic potential, ecology and presence of endohyphal bacteria is reflected in genomic diversity of Mucoromycotina.</title>
        <authorList>
            <person name="Muszewska A."/>
            <person name="Okrasinska A."/>
            <person name="Steczkiewicz K."/>
            <person name="Drgas O."/>
            <person name="Orlowska M."/>
            <person name="Perlinska-Lenart U."/>
            <person name="Aleksandrzak-Piekarczyk T."/>
            <person name="Szatraj K."/>
            <person name="Zielenkiewicz U."/>
            <person name="Pilsyk S."/>
            <person name="Malc E."/>
            <person name="Mieczkowski P."/>
            <person name="Kruszewska J.S."/>
            <person name="Biernat P."/>
            <person name="Pawlowska J."/>
        </authorList>
    </citation>
    <scope>NUCLEOTIDE SEQUENCE [LARGE SCALE GENOMIC DNA]</scope>
    <source>
        <strain evidence="6 7">CBS 142.35</strain>
    </source>
</reference>
<dbReference type="EMBL" id="JAEPRB010000109">
    <property type="protein sequence ID" value="KAG2221451.1"/>
    <property type="molecule type" value="Genomic_DNA"/>
</dbReference>
<dbReference type="EMBL" id="JAEPRB010000410">
    <property type="protein sequence ID" value="KAG2216408.1"/>
    <property type="molecule type" value="Genomic_DNA"/>
</dbReference>
<evidence type="ECO:0000313" key="5">
    <source>
        <dbReference type="EMBL" id="KAG2221451.1"/>
    </source>
</evidence>
<evidence type="ECO:0000313" key="7">
    <source>
        <dbReference type="Proteomes" id="UP000646827"/>
    </source>
</evidence>
<sequence>MYQNDCTSTTSFKSHNNSDNYEYYVYDESAGNENKDDDDEDDIDEEQSFNADKGQTVKTSMKNKSSKTLAKKSLLYQGVNR</sequence>
<evidence type="ECO:0000313" key="4">
    <source>
        <dbReference type="EMBL" id="KAG2217898.1"/>
    </source>
</evidence>
<dbReference type="EMBL" id="JAEPRB010000458">
    <property type="protein sequence ID" value="KAG2216089.1"/>
    <property type="molecule type" value="Genomic_DNA"/>
</dbReference>
<organism evidence="6 7">
    <name type="scientific">Circinella minor</name>
    <dbReference type="NCBI Taxonomy" id="1195481"/>
    <lineage>
        <taxon>Eukaryota</taxon>
        <taxon>Fungi</taxon>
        <taxon>Fungi incertae sedis</taxon>
        <taxon>Mucoromycota</taxon>
        <taxon>Mucoromycotina</taxon>
        <taxon>Mucoromycetes</taxon>
        <taxon>Mucorales</taxon>
        <taxon>Lichtheimiaceae</taxon>
        <taxon>Circinella</taxon>
    </lineage>
</organism>
<keyword evidence="7" id="KW-1185">Reference proteome</keyword>
<gene>
    <name evidence="2" type="ORF">INT45_000881</name>
    <name evidence="5" type="ORF">INT45_005256</name>
    <name evidence="6" type="ORF">INT45_006710</name>
    <name evidence="4" type="ORF">INT45_008074</name>
    <name evidence="3" type="ORF">INT45_013885</name>
</gene>
<dbReference type="AlphaFoldDB" id="A0A8H7S3I0"/>
<dbReference type="Proteomes" id="UP000646827">
    <property type="component" value="Unassembled WGS sequence"/>
</dbReference>
<protein>
    <submittedName>
        <fullName evidence="6">Uncharacterized protein</fullName>
    </submittedName>
</protein>
<evidence type="ECO:0000256" key="1">
    <source>
        <dbReference type="SAM" id="MobiDB-lite"/>
    </source>
</evidence>
<dbReference type="OrthoDB" id="2296866at2759"/>
<accession>A0A8H7S3I0</accession>
<evidence type="ECO:0000313" key="3">
    <source>
        <dbReference type="EMBL" id="KAG2216408.1"/>
    </source>
</evidence>
<proteinExistence type="predicted"/>
<comment type="caution">
    <text evidence="6">The sequence shown here is derived from an EMBL/GenBank/DDBJ whole genome shotgun (WGS) entry which is preliminary data.</text>
</comment>
<dbReference type="EMBL" id="JAEPRB010000094">
    <property type="protein sequence ID" value="KAG2222010.1"/>
    <property type="molecule type" value="Genomic_DNA"/>
</dbReference>
<dbReference type="EMBL" id="JAEPRB010000265">
    <property type="protein sequence ID" value="KAG2217898.1"/>
    <property type="molecule type" value="Genomic_DNA"/>
</dbReference>